<comment type="similarity">
    <text evidence="2">Belongs to the protein kinase superfamily. CMGC Ser/Thr protein kinase family. MAP kinase subfamily.</text>
</comment>
<dbReference type="PANTHER" id="PTHR24055">
    <property type="entry name" value="MITOGEN-ACTIVATED PROTEIN KINASE"/>
    <property type="match status" value="1"/>
</dbReference>
<dbReference type="Gene3D" id="1.10.510.10">
    <property type="entry name" value="Transferase(Phosphotransferase) domain 1"/>
    <property type="match status" value="1"/>
</dbReference>
<name>A0AA35QX05_GEOBA</name>
<keyword evidence="5" id="KW-0808">Transferase</keyword>
<gene>
    <name evidence="10" type="ORF">GBAR_LOCUS1363</name>
</gene>
<comment type="cofactor">
    <cofactor evidence="1">
        <name>Mg(2+)</name>
        <dbReference type="ChEBI" id="CHEBI:18420"/>
    </cofactor>
</comment>
<dbReference type="GO" id="GO:0005524">
    <property type="term" value="F:ATP binding"/>
    <property type="evidence" value="ECO:0007669"/>
    <property type="project" value="UniProtKB-KW"/>
</dbReference>
<dbReference type="InterPro" id="IPR000719">
    <property type="entry name" value="Prot_kinase_dom"/>
</dbReference>
<keyword evidence="6" id="KW-0547">Nucleotide-binding</keyword>
<keyword evidence="4" id="KW-0723">Serine/threonine-protein kinase</keyword>
<dbReference type="InterPro" id="IPR008352">
    <property type="entry name" value="MAPK_HOG-like"/>
</dbReference>
<dbReference type="FunFam" id="1.10.510.10:FF:000624">
    <property type="entry name" value="Mitogen-activated protein kinase"/>
    <property type="match status" value="1"/>
</dbReference>
<keyword evidence="7 10" id="KW-0418">Kinase</keyword>
<keyword evidence="11" id="KW-1185">Reference proteome</keyword>
<dbReference type="EMBL" id="CASHTH010000206">
    <property type="protein sequence ID" value="CAI7993999.1"/>
    <property type="molecule type" value="Genomic_DNA"/>
</dbReference>
<protein>
    <recommendedName>
        <fullName evidence="3">mitogen-activated protein kinase</fullName>
        <ecNumber evidence="3">2.7.11.24</ecNumber>
    </recommendedName>
</protein>
<organism evidence="10 11">
    <name type="scientific">Geodia barretti</name>
    <name type="common">Barrett's horny sponge</name>
    <dbReference type="NCBI Taxonomy" id="519541"/>
    <lineage>
        <taxon>Eukaryota</taxon>
        <taxon>Metazoa</taxon>
        <taxon>Porifera</taxon>
        <taxon>Demospongiae</taxon>
        <taxon>Heteroscleromorpha</taxon>
        <taxon>Tetractinellida</taxon>
        <taxon>Astrophorina</taxon>
        <taxon>Geodiidae</taxon>
        <taxon>Geodia</taxon>
    </lineage>
</organism>
<evidence type="ECO:0000256" key="2">
    <source>
        <dbReference type="ARBA" id="ARBA00008832"/>
    </source>
</evidence>
<keyword evidence="8" id="KW-0067">ATP-binding</keyword>
<evidence type="ECO:0000256" key="8">
    <source>
        <dbReference type="ARBA" id="ARBA00022840"/>
    </source>
</evidence>
<dbReference type="GO" id="GO:0004707">
    <property type="term" value="F:MAP kinase activity"/>
    <property type="evidence" value="ECO:0007669"/>
    <property type="project" value="UniProtKB-EC"/>
</dbReference>
<dbReference type="PROSITE" id="PS50011">
    <property type="entry name" value="PROTEIN_KINASE_DOM"/>
    <property type="match status" value="1"/>
</dbReference>
<evidence type="ECO:0000256" key="3">
    <source>
        <dbReference type="ARBA" id="ARBA00012411"/>
    </source>
</evidence>
<dbReference type="PRINTS" id="PR01773">
    <property type="entry name" value="P38MAPKINASE"/>
</dbReference>
<dbReference type="Proteomes" id="UP001174909">
    <property type="component" value="Unassembled WGS sequence"/>
</dbReference>
<evidence type="ECO:0000259" key="9">
    <source>
        <dbReference type="PROSITE" id="PS50011"/>
    </source>
</evidence>
<accession>A0AA35QX05</accession>
<evidence type="ECO:0000256" key="4">
    <source>
        <dbReference type="ARBA" id="ARBA00022527"/>
    </source>
</evidence>
<evidence type="ECO:0000313" key="10">
    <source>
        <dbReference type="EMBL" id="CAI7993999.1"/>
    </source>
</evidence>
<dbReference type="InterPro" id="IPR011009">
    <property type="entry name" value="Kinase-like_dom_sf"/>
</dbReference>
<dbReference type="SUPFAM" id="SSF56112">
    <property type="entry name" value="Protein kinase-like (PK-like)"/>
    <property type="match status" value="1"/>
</dbReference>
<evidence type="ECO:0000256" key="1">
    <source>
        <dbReference type="ARBA" id="ARBA00001946"/>
    </source>
</evidence>
<sequence length="223" mass="25477">MDLKPSNIGVSEDCEIKILDFGLGRATAQIMTGYVTTRHWRAPEIMLNWMHYTQKADIWSVGCIMAVATKDKKAKGEISCFPKVSDYREHLTRVVQICGTPDKALMDKIDNESARSYVASLPHYPRKDFMSFFVGANPTAVDLLGQLLDMDPDKRPTAAEALDHPYLAKYHDPEDEPECDRQYDDSFENMELDVEGWRKLVYAEIRSFSPLRKALMDDNMQTT</sequence>
<evidence type="ECO:0000256" key="5">
    <source>
        <dbReference type="ARBA" id="ARBA00022679"/>
    </source>
</evidence>
<feature type="domain" description="Protein kinase" evidence="9">
    <location>
        <begin position="1"/>
        <end position="167"/>
    </location>
</feature>
<evidence type="ECO:0000313" key="11">
    <source>
        <dbReference type="Proteomes" id="UP001174909"/>
    </source>
</evidence>
<evidence type="ECO:0000256" key="7">
    <source>
        <dbReference type="ARBA" id="ARBA00022777"/>
    </source>
</evidence>
<reference evidence="10" key="1">
    <citation type="submission" date="2023-03" db="EMBL/GenBank/DDBJ databases">
        <authorList>
            <person name="Steffen K."/>
            <person name="Cardenas P."/>
        </authorList>
    </citation>
    <scope>NUCLEOTIDE SEQUENCE</scope>
</reference>
<dbReference type="Pfam" id="PF00069">
    <property type="entry name" value="Pkinase"/>
    <property type="match status" value="1"/>
</dbReference>
<dbReference type="EC" id="2.7.11.24" evidence="3"/>
<proteinExistence type="inferred from homology"/>
<dbReference type="AlphaFoldDB" id="A0AA35QX05"/>
<comment type="caution">
    <text evidence="10">The sequence shown here is derived from an EMBL/GenBank/DDBJ whole genome shotgun (WGS) entry which is preliminary data.</text>
</comment>
<evidence type="ECO:0000256" key="6">
    <source>
        <dbReference type="ARBA" id="ARBA00022741"/>
    </source>
</evidence>
<dbReference type="SMART" id="SM00220">
    <property type="entry name" value="S_TKc"/>
    <property type="match status" value="1"/>
</dbReference>
<dbReference type="InterPro" id="IPR050117">
    <property type="entry name" value="MAPK"/>
</dbReference>